<dbReference type="PROSITE" id="PS51257">
    <property type="entry name" value="PROKAR_LIPOPROTEIN"/>
    <property type="match status" value="1"/>
</dbReference>
<dbReference type="InterPro" id="IPR002347">
    <property type="entry name" value="SDR_fam"/>
</dbReference>
<dbReference type="SUPFAM" id="SSF51735">
    <property type="entry name" value="NAD(P)-binding Rossmann-fold domains"/>
    <property type="match status" value="1"/>
</dbReference>
<dbReference type="Pfam" id="PF13561">
    <property type="entry name" value="adh_short_C2"/>
    <property type="match status" value="1"/>
</dbReference>
<dbReference type="PRINTS" id="PR00081">
    <property type="entry name" value="GDHRDH"/>
</dbReference>
<protein>
    <submittedName>
        <fullName evidence="2">3-oxoacyl-[acyl-carrier protein] reductase</fullName>
        <ecNumber evidence="2">1.1.1.100</ecNumber>
    </submittedName>
</protein>
<accession>A0A6J4VVM1</accession>
<dbReference type="AlphaFoldDB" id="A0A6J4VVM1"/>
<evidence type="ECO:0000256" key="1">
    <source>
        <dbReference type="ARBA" id="ARBA00006484"/>
    </source>
</evidence>
<dbReference type="GO" id="GO:0004316">
    <property type="term" value="F:3-oxoacyl-[acyl-carrier-protein] reductase (NADPH) activity"/>
    <property type="evidence" value="ECO:0007669"/>
    <property type="project" value="UniProtKB-EC"/>
</dbReference>
<dbReference type="EC" id="1.1.1.100" evidence="2"/>
<sequence length="256" mass="25522">MVRLAGKVALITGGTTGIGLACARLFAREGARAMVAGRDEATGAAAAATAVGGAGGEIRYCRADVAQAADCARAIAETVAAFGALHIVVANAAVGTLTVGGTVESITPELWDLALQTNIGGVTEICRAAIPHLRAAGGGSILLTSSVSALVGGYRRPTHAYAATKGALLALTRAMAASYGPERIRVNAIIPGLIRTRLTTDLLADPAAAERAVAGIPLGFAGEPDDIAYAALYLASDEARFVTGAGLVIDGGATVT</sequence>
<proteinExistence type="inferred from homology"/>
<dbReference type="FunFam" id="3.40.50.720:FF:000084">
    <property type="entry name" value="Short-chain dehydrogenase reductase"/>
    <property type="match status" value="1"/>
</dbReference>
<dbReference type="InterPro" id="IPR036291">
    <property type="entry name" value="NAD(P)-bd_dom_sf"/>
</dbReference>
<dbReference type="PANTHER" id="PTHR42760">
    <property type="entry name" value="SHORT-CHAIN DEHYDROGENASES/REDUCTASES FAMILY MEMBER"/>
    <property type="match status" value="1"/>
</dbReference>
<dbReference type="InterPro" id="IPR020904">
    <property type="entry name" value="Sc_DH/Rdtase_CS"/>
</dbReference>
<name>A0A6J4VVM1_9BACT</name>
<gene>
    <name evidence="2" type="ORF">AVDCRST_MAG18-5119</name>
</gene>
<organism evidence="2">
    <name type="scientific">uncultured Thermomicrobiales bacterium</name>
    <dbReference type="NCBI Taxonomy" id="1645740"/>
    <lineage>
        <taxon>Bacteria</taxon>
        <taxon>Pseudomonadati</taxon>
        <taxon>Thermomicrobiota</taxon>
        <taxon>Thermomicrobia</taxon>
        <taxon>Thermomicrobiales</taxon>
        <taxon>environmental samples</taxon>
    </lineage>
</organism>
<dbReference type="PROSITE" id="PS00061">
    <property type="entry name" value="ADH_SHORT"/>
    <property type="match status" value="1"/>
</dbReference>
<evidence type="ECO:0000313" key="2">
    <source>
        <dbReference type="EMBL" id="CAA9590677.1"/>
    </source>
</evidence>
<dbReference type="PRINTS" id="PR00080">
    <property type="entry name" value="SDRFAMILY"/>
</dbReference>
<dbReference type="Gene3D" id="3.40.50.720">
    <property type="entry name" value="NAD(P)-binding Rossmann-like Domain"/>
    <property type="match status" value="1"/>
</dbReference>
<comment type="similarity">
    <text evidence="1">Belongs to the short-chain dehydrogenases/reductases (SDR) family.</text>
</comment>
<dbReference type="EMBL" id="CADCWN010000412">
    <property type="protein sequence ID" value="CAA9590677.1"/>
    <property type="molecule type" value="Genomic_DNA"/>
</dbReference>
<keyword evidence="2" id="KW-0560">Oxidoreductase</keyword>
<reference evidence="2" key="1">
    <citation type="submission" date="2020-02" db="EMBL/GenBank/DDBJ databases">
        <authorList>
            <person name="Meier V. D."/>
        </authorList>
    </citation>
    <scope>NUCLEOTIDE SEQUENCE</scope>
    <source>
        <strain evidence="2">AVDCRST_MAG18</strain>
    </source>
</reference>